<dbReference type="GO" id="GO:0005506">
    <property type="term" value="F:iron ion binding"/>
    <property type="evidence" value="ECO:0007669"/>
    <property type="project" value="InterPro"/>
</dbReference>
<keyword evidence="3 8" id="KW-0349">Heme</keyword>
<evidence type="ECO:0000256" key="7">
    <source>
        <dbReference type="ARBA" id="ARBA00023004"/>
    </source>
</evidence>
<feature type="binding site" description="axial binding residue" evidence="9">
    <location>
        <position position="212"/>
    </location>
    <ligand>
        <name>heme c</name>
        <dbReference type="ChEBI" id="CHEBI:61717"/>
        <label>2</label>
    </ligand>
    <ligandPart>
        <name>Fe</name>
        <dbReference type="ChEBI" id="CHEBI:18248"/>
    </ligandPart>
</feature>
<dbReference type="Gene3D" id="1.10.760.10">
    <property type="entry name" value="Cytochrome c-like domain"/>
    <property type="match status" value="2"/>
</dbReference>
<comment type="PTM">
    <text evidence="8">Binds 2 heme c groups covalently per subunit.</text>
</comment>
<gene>
    <name evidence="13" type="ORF">DEH84_14715</name>
</gene>
<feature type="binding site" description="covalent" evidence="8">
    <location>
        <position position="167"/>
    </location>
    <ligand>
        <name>heme c</name>
        <dbReference type="ChEBI" id="CHEBI:61717"/>
        <label>2</label>
    </ligand>
</feature>
<evidence type="ECO:0000256" key="9">
    <source>
        <dbReference type="PIRSR" id="PIRSR000005-2"/>
    </source>
</evidence>
<organism evidence="13 14">
    <name type="scientific">Aquabacterium olei</name>
    <dbReference type="NCBI Taxonomy" id="1296669"/>
    <lineage>
        <taxon>Bacteria</taxon>
        <taxon>Pseudomonadati</taxon>
        <taxon>Pseudomonadota</taxon>
        <taxon>Betaproteobacteria</taxon>
        <taxon>Burkholderiales</taxon>
        <taxon>Aquabacterium</taxon>
    </lineage>
</organism>
<feature type="binding site" description="covalent" evidence="8">
    <location>
        <position position="63"/>
    </location>
    <ligand>
        <name>heme c</name>
        <dbReference type="ChEBI" id="CHEBI:61717"/>
        <label>1</label>
    </ligand>
</feature>
<evidence type="ECO:0000256" key="6">
    <source>
        <dbReference type="ARBA" id="ARBA00022982"/>
    </source>
</evidence>
<feature type="signal peptide" evidence="11">
    <location>
        <begin position="1"/>
        <end position="28"/>
    </location>
</feature>
<keyword evidence="5" id="KW-0574">Periplasm</keyword>
<accession>A0A2U8FVU2</accession>
<feature type="chain" id="PRO_5016054178" evidence="11">
    <location>
        <begin position="29"/>
        <end position="246"/>
    </location>
</feature>
<feature type="domain" description="Cytochrome c" evidence="12">
    <location>
        <begin position="49"/>
        <end position="135"/>
    </location>
</feature>
<dbReference type="Pfam" id="PF00034">
    <property type="entry name" value="Cytochrom_C"/>
    <property type="match status" value="2"/>
</dbReference>
<dbReference type="PANTHER" id="PTHR33751">
    <property type="entry name" value="CBB3-TYPE CYTOCHROME C OXIDASE SUBUNIT FIXP"/>
    <property type="match status" value="1"/>
</dbReference>
<dbReference type="InterPro" id="IPR009056">
    <property type="entry name" value="Cyt_c-like_dom"/>
</dbReference>
<dbReference type="PIRSF" id="PIRSF000005">
    <property type="entry name" value="Cytochrome_c4"/>
    <property type="match status" value="1"/>
</dbReference>
<keyword evidence="11" id="KW-0732">Signal</keyword>
<reference evidence="13 14" key="1">
    <citation type="submission" date="2018-05" db="EMBL/GenBank/DDBJ databases">
        <title>complete genome sequence of Aquabacterium olei NBRC 110486.</title>
        <authorList>
            <person name="Tang B."/>
            <person name="Chang J."/>
            <person name="Zhang L."/>
            <person name="Yang H."/>
        </authorList>
    </citation>
    <scope>NUCLEOTIDE SEQUENCE [LARGE SCALE GENOMIC DNA]</scope>
    <source>
        <strain evidence="13 14">NBRC 110486</strain>
    </source>
</reference>
<dbReference type="GO" id="GO:0009055">
    <property type="term" value="F:electron transfer activity"/>
    <property type="evidence" value="ECO:0007669"/>
    <property type="project" value="InterPro"/>
</dbReference>
<evidence type="ECO:0000256" key="1">
    <source>
        <dbReference type="ARBA" id="ARBA00004418"/>
    </source>
</evidence>
<dbReference type="GO" id="GO:0020037">
    <property type="term" value="F:heme binding"/>
    <property type="evidence" value="ECO:0007669"/>
    <property type="project" value="InterPro"/>
</dbReference>
<sequence length="246" mass="25941">MGQRKSSKNACIGVLLCLLAAIPLGSLAAGTQGRKGGPSQASPTMPRPGDAALGQGKADAERCIECHGADGQGQGHSNGPEGKFARLAGQQAAYIVKQIQDFRSGARKHDQMAIMARSITDEDAADIAAYFASLPSMRGDARDVSELGRRLYEQGDSVRGVPACAACHGPRGEGQRAQPLSPVLGGQEWRYLDQQLRNWRSGDRRNSPGGVMSDAIRPLTDTEIEALASHLSGLSAHSDQRGNTTP</sequence>
<feature type="binding site" description="covalent" evidence="8">
    <location>
        <position position="66"/>
    </location>
    <ligand>
        <name>heme c</name>
        <dbReference type="ChEBI" id="CHEBI:61717"/>
        <label>1</label>
    </ligand>
</feature>
<dbReference type="GO" id="GO:0042597">
    <property type="term" value="C:periplasmic space"/>
    <property type="evidence" value="ECO:0007669"/>
    <property type="project" value="UniProtKB-SubCell"/>
</dbReference>
<evidence type="ECO:0000256" key="2">
    <source>
        <dbReference type="ARBA" id="ARBA00022448"/>
    </source>
</evidence>
<dbReference type="PANTHER" id="PTHR33751:SF9">
    <property type="entry name" value="CYTOCHROME C4"/>
    <property type="match status" value="1"/>
</dbReference>
<dbReference type="PROSITE" id="PS51007">
    <property type="entry name" value="CYTC"/>
    <property type="match status" value="2"/>
</dbReference>
<keyword evidence="2" id="KW-0813">Transport</keyword>
<dbReference type="Proteomes" id="UP000244892">
    <property type="component" value="Chromosome"/>
</dbReference>
<dbReference type="SUPFAM" id="SSF46626">
    <property type="entry name" value="Cytochrome c"/>
    <property type="match status" value="2"/>
</dbReference>
<dbReference type="EMBL" id="CP029210">
    <property type="protein sequence ID" value="AWI54534.1"/>
    <property type="molecule type" value="Genomic_DNA"/>
</dbReference>
<protein>
    <submittedName>
        <fullName evidence="13">Cytochrome c4</fullName>
    </submittedName>
</protein>
<keyword evidence="7 9" id="KW-0408">Iron</keyword>
<dbReference type="RefSeq" id="WP_109037528.1">
    <property type="nucleotide sequence ID" value="NZ_CP029210.1"/>
</dbReference>
<comment type="subcellular location">
    <subcellularLocation>
        <location evidence="1">Periplasm</location>
    </subcellularLocation>
</comment>
<keyword evidence="14" id="KW-1185">Reference proteome</keyword>
<evidence type="ECO:0000256" key="11">
    <source>
        <dbReference type="SAM" id="SignalP"/>
    </source>
</evidence>
<evidence type="ECO:0000313" key="13">
    <source>
        <dbReference type="EMBL" id="AWI54534.1"/>
    </source>
</evidence>
<proteinExistence type="predicted"/>
<feature type="domain" description="Cytochrome c" evidence="12">
    <location>
        <begin position="143"/>
        <end position="235"/>
    </location>
</feature>
<evidence type="ECO:0000256" key="3">
    <source>
        <dbReference type="ARBA" id="ARBA00022617"/>
    </source>
</evidence>
<dbReference type="OrthoDB" id="5295860at2"/>
<dbReference type="InterPro" id="IPR024167">
    <property type="entry name" value="Cytochrome_c4-like"/>
</dbReference>
<evidence type="ECO:0000256" key="10">
    <source>
        <dbReference type="SAM" id="MobiDB-lite"/>
    </source>
</evidence>
<evidence type="ECO:0000256" key="5">
    <source>
        <dbReference type="ARBA" id="ARBA00022764"/>
    </source>
</evidence>
<evidence type="ECO:0000256" key="8">
    <source>
        <dbReference type="PIRSR" id="PIRSR000005-1"/>
    </source>
</evidence>
<feature type="binding site" description="axial binding residue" evidence="9">
    <location>
        <position position="168"/>
    </location>
    <ligand>
        <name>heme c</name>
        <dbReference type="ChEBI" id="CHEBI:61717"/>
        <label>2</label>
    </ligand>
    <ligandPart>
        <name>Fe</name>
        <dbReference type="ChEBI" id="CHEBI:18248"/>
    </ligandPart>
</feature>
<name>A0A2U8FVU2_9BURK</name>
<dbReference type="InterPro" id="IPR036909">
    <property type="entry name" value="Cyt_c-like_dom_sf"/>
</dbReference>
<evidence type="ECO:0000256" key="4">
    <source>
        <dbReference type="ARBA" id="ARBA00022723"/>
    </source>
</evidence>
<dbReference type="KEGG" id="aon:DEH84_14715"/>
<feature type="region of interest" description="Disordered" evidence="10">
    <location>
        <begin position="30"/>
        <end position="56"/>
    </location>
</feature>
<keyword evidence="6" id="KW-0249">Electron transport</keyword>
<keyword evidence="4 9" id="KW-0479">Metal-binding</keyword>
<evidence type="ECO:0000259" key="12">
    <source>
        <dbReference type="PROSITE" id="PS51007"/>
    </source>
</evidence>
<dbReference type="InterPro" id="IPR050597">
    <property type="entry name" value="Cytochrome_c_Oxidase_Subunit"/>
</dbReference>
<feature type="binding site" description="covalent" evidence="8">
    <location>
        <position position="164"/>
    </location>
    <ligand>
        <name>heme c</name>
        <dbReference type="ChEBI" id="CHEBI:61717"/>
        <label>2</label>
    </ligand>
</feature>
<feature type="binding site" description="axial binding residue" evidence="9">
    <location>
        <position position="112"/>
    </location>
    <ligand>
        <name>heme c</name>
        <dbReference type="ChEBI" id="CHEBI:61717"/>
        <label>1</label>
    </ligand>
    <ligandPart>
        <name>Fe</name>
        <dbReference type="ChEBI" id="CHEBI:18248"/>
    </ligandPart>
</feature>
<evidence type="ECO:0000313" key="14">
    <source>
        <dbReference type="Proteomes" id="UP000244892"/>
    </source>
</evidence>
<feature type="binding site" description="axial binding residue" evidence="9">
    <location>
        <position position="67"/>
    </location>
    <ligand>
        <name>heme c</name>
        <dbReference type="ChEBI" id="CHEBI:61717"/>
        <label>1</label>
    </ligand>
    <ligandPart>
        <name>Fe</name>
        <dbReference type="ChEBI" id="CHEBI:18248"/>
    </ligandPart>
</feature>
<dbReference type="AlphaFoldDB" id="A0A2U8FVU2"/>